<dbReference type="KEGG" id="ovi:T265_11793"/>
<sequence>MKKAFPAKHPGNCTSKSVSIRVLLRSINQPPGNVNEYQATVSNLAMTVCTRHWIREHLENVDILKRGLIFTSRLLVAEEVEIAKHPSVHRIA</sequence>
<dbReference type="OrthoDB" id="6498117at2759"/>
<reference evidence="1 2" key="1">
    <citation type="submission" date="2013-11" db="EMBL/GenBank/DDBJ databases">
        <title>Opisthorchis viverrini - life in the bile duct.</title>
        <authorList>
            <person name="Young N.D."/>
            <person name="Nagarajan N."/>
            <person name="Lin S.J."/>
            <person name="Korhonen P.K."/>
            <person name="Jex A.R."/>
            <person name="Hall R.S."/>
            <person name="Safavi-Hemami H."/>
            <person name="Kaewkong W."/>
            <person name="Bertrand D."/>
            <person name="Gao S."/>
            <person name="Seet Q."/>
            <person name="Wongkham S."/>
            <person name="Teh B.T."/>
            <person name="Wongkham C."/>
            <person name="Intapan P.M."/>
            <person name="Maleewong W."/>
            <person name="Yang X."/>
            <person name="Hu M."/>
            <person name="Wang Z."/>
            <person name="Hofmann A."/>
            <person name="Sternberg P.W."/>
            <person name="Tan P."/>
            <person name="Wang J."/>
            <person name="Gasser R.B."/>
        </authorList>
    </citation>
    <scope>NUCLEOTIDE SEQUENCE [LARGE SCALE GENOMIC DNA]</scope>
</reference>
<dbReference type="Proteomes" id="UP000054324">
    <property type="component" value="Unassembled WGS sequence"/>
</dbReference>
<evidence type="ECO:0000313" key="2">
    <source>
        <dbReference type="Proteomes" id="UP000054324"/>
    </source>
</evidence>
<dbReference type="RefSeq" id="XP_009176819.1">
    <property type="nucleotide sequence ID" value="XM_009178555.1"/>
</dbReference>
<evidence type="ECO:0000313" key="1">
    <source>
        <dbReference type="EMBL" id="KER19433.1"/>
    </source>
</evidence>
<name>A0A074YXN8_OPIVI</name>
<dbReference type="CTD" id="20325961"/>
<dbReference type="AlphaFoldDB" id="A0A074YXN8"/>
<proteinExistence type="predicted"/>
<gene>
    <name evidence="1" type="ORF">T265_11793</name>
</gene>
<accession>A0A074YXN8</accession>
<organism evidence="1 2">
    <name type="scientific">Opisthorchis viverrini</name>
    <name type="common">Southeast Asian liver fluke</name>
    <dbReference type="NCBI Taxonomy" id="6198"/>
    <lineage>
        <taxon>Eukaryota</taxon>
        <taxon>Metazoa</taxon>
        <taxon>Spiralia</taxon>
        <taxon>Lophotrochozoa</taxon>
        <taxon>Platyhelminthes</taxon>
        <taxon>Trematoda</taxon>
        <taxon>Digenea</taxon>
        <taxon>Opisthorchiida</taxon>
        <taxon>Opisthorchiata</taxon>
        <taxon>Opisthorchiidae</taxon>
        <taxon>Opisthorchis</taxon>
    </lineage>
</organism>
<dbReference type="GeneID" id="20325961"/>
<protein>
    <submittedName>
        <fullName evidence="1">Uncharacterized protein</fullName>
    </submittedName>
</protein>
<keyword evidence="2" id="KW-1185">Reference proteome</keyword>
<dbReference type="EMBL" id="KL597209">
    <property type="protein sequence ID" value="KER19433.1"/>
    <property type="molecule type" value="Genomic_DNA"/>
</dbReference>